<name>A0ABW8D2Y9_9GAMM</name>
<keyword evidence="1" id="KW-0472">Membrane</keyword>
<evidence type="ECO:0000256" key="1">
    <source>
        <dbReference type="SAM" id="Phobius"/>
    </source>
</evidence>
<keyword evidence="1" id="KW-0812">Transmembrane</keyword>
<dbReference type="RefSeq" id="WP_400185567.1">
    <property type="nucleotide sequence ID" value="NZ_JBGORX010000001.1"/>
</dbReference>
<protein>
    <submittedName>
        <fullName evidence="2">HEAT repeat domain-containing protein</fullName>
    </submittedName>
</protein>
<dbReference type="Gene3D" id="1.25.10.10">
    <property type="entry name" value="Leucine-rich Repeat Variant"/>
    <property type="match status" value="1"/>
</dbReference>
<keyword evidence="3" id="KW-1185">Reference proteome</keyword>
<proteinExistence type="predicted"/>
<gene>
    <name evidence="2" type="ORF">ACD661_00685</name>
</gene>
<dbReference type="Proteomes" id="UP001615550">
    <property type="component" value="Unassembled WGS sequence"/>
</dbReference>
<accession>A0ABW8D2Y9</accession>
<evidence type="ECO:0000313" key="3">
    <source>
        <dbReference type="Proteomes" id="UP001615550"/>
    </source>
</evidence>
<dbReference type="InterPro" id="IPR016024">
    <property type="entry name" value="ARM-type_fold"/>
</dbReference>
<comment type="caution">
    <text evidence="2">The sequence shown here is derived from an EMBL/GenBank/DDBJ whole genome shotgun (WGS) entry which is preliminary data.</text>
</comment>
<evidence type="ECO:0000313" key="2">
    <source>
        <dbReference type="EMBL" id="MFJ1267066.1"/>
    </source>
</evidence>
<feature type="transmembrane region" description="Helical" evidence="1">
    <location>
        <begin position="6"/>
        <end position="33"/>
    </location>
</feature>
<dbReference type="SUPFAM" id="SSF48371">
    <property type="entry name" value="ARM repeat"/>
    <property type="match status" value="1"/>
</dbReference>
<organism evidence="2 3">
    <name type="scientific">Legionella lytica</name>
    <dbReference type="NCBI Taxonomy" id="96232"/>
    <lineage>
        <taxon>Bacteria</taxon>
        <taxon>Pseudomonadati</taxon>
        <taxon>Pseudomonadota</taxon>
        <taxon>Gammaproteobacteria</taxon>
        <taxon>Legionellales</taxon>
        <taxon>Legionellaceae</taxon>
        <taxon>Legionella</taxon>
    </lineage>
</organism>
<dbReference type="InterPro" id="IPR011989">
    <property type="entry name" value="ARM-like"/>
</dbReference>
<keyword evidence="1" id="KW-1133">Transmembrane helix</keyword>
<reference evidence="2 3" key="1">
    <citation type="submission" date="2024-08" db="EMBL/GenBank/DDBJ databases">
        <title>Draft Genome Sequence of Legionella lytica strain DSB2004, Isolated From a Fire Sprinkler System.</title>
        <authorList>
            <person name="Everhart A.D."/>
            <person name="Kidane D.T."/>
            <person name="Farone A.L."/>
            <person name="Farone M.B."/>
        </authorList>
    </citation>
    <scope>NUCLEOTIDE SEQUENCE [LARGE SCALE GENOMIC DNA]</scope>
    <source>
        <strain evidence="2 3">DSB2004</strain>
    </source>
</reference>
<sequence>METILHIVKIVAIIELILITLFVVLILCAKLYFSSHKKKNSQNLKRIFELLHTHMINKEPISTEQAKKLRKSIPNVLIVMKRLGEKPNDYFEGFKKQLFNLVLKPLAVKLCKSYSGFKRNQAAMCYLYGLEPDDRERIYRLLNDPTLLISMNAGLSIVQFGDAEQINNVITTFSQGRRLQQTLLAKMITQGPRDLSPIIIERLRVELDPYVKTFCYRLLCEFPQQTIAPIAKEDFNIDVVDLKIAIIRYYMHCQNHEKNELIYELAMDKHWEVRAVIAKSIGTIPGDKSIQLLAKLLCDTEWWVRLNAANALIEQGEKGIDVLNNQSPDKDRFAYETAQKVLITREHV</sequence>
<dbReference type="Pfam" id="PF13646">
    <property type="entry name" value="HEAT_2"/>
    <property type="match status" value="1"/>
</dbReference>
<dbReference type="EMBL" id="JBGORX010000001">
    <property type="protein sequence ID" value="MFJ1267066.1"/>
    <property type="molecule type" value="Genomic_DNA"/>
</dbReference>